<reference evidence="5 6" key="1">
    <citation type="submission" date="2017-09" db="EMBL/GenBank/DDBJ databases">
        <title>Genomics of the genus Arcobacter.</title>
        <authorList>
            <person name="Perez-Cataluna A."/>
            <person name="Figueras M.J."/>
            <person name="Salas-Masso N."/>
        </authorList>
    </citation>
    <scope>NUCLEOTIDE SEQUENCE [LARGE SCALE GENOMIC DNA]</scope>
    <source>
        <strain evidence="5 6">F156-34</strain>
    </source>
</reference>
<dbReference type="InterPro" id="IPR024188">
    <property type="entry name" value="GltB"/>
</dbReference>
<dbReference type="AlphaFoldDB" id="A0A4Q1ASY2"/>
<comment type="caution">
    <text evidence="5">The sequence shown here is derived from an EMBL/GenBank/DDBJ whole genome shotgun (WGS) entry which is preliminary data.</text>
</comment>
<name>A0A4Q1ASY2_9BACT</name>
<proteinExistence type="inferred from homology"/>
<comment type="similarity">
    <text evidence="1 2">Belongs to the glutamate synthase family.</text>
</comment>
<dbReference type="RefSeq" id="WP_129062095.1">
    <property type="nucleotide sequence ID" value="NZ_NXIE01000004.1"/>
</dbReference>
<keyword evidence="6" id="KW-1185">Reference proteome</keyword>
<dbReference type="Proteomes" id="UP000289718">
    <property type="component" value="Unassembled WGS sequence"/>
</dbReference>
<evidence type="ECO:0000256" key="1">
    <source>
        <dbReference type="ARBA" id="ARBA00009716"/>
    </source>
</evidence>
<dbReference type="SUPFAM" id="SSF51395">
    <property type="entry name" value="FMN-linked oxidoreductases"/>
    <property type="match status" value="1"/>
</dbReference>
<keyword evidence="3" id="KW-0472">Membrane</keyword>
<dbReference type="InterPro" id="IPR013785">
    <property type="entry name" value="Aldolase_TIM"/>
</dbReference>
<dbReference type="CDD" id="cd02808">
    <property type="entry name" value="GltS_FMN"/>
    <property type="match status" value="1"/>
</dbReference>
<evidence type="ECO:0000256" key="3">
    <source>
        <dbReference type="SAM" id="Phobius"/>
    </source>
</evidence>
<keyword evidence="3" id="KW-1133">Transmembrane helix</keyword>
<dbReference type="Pfam" id="PF01645">
    <property type="entry name" value="Glu_synthase"/>
    <property type="match status" value="1"/>
</dbReference>
<dbReference type="Gene3D" id="3.20.20.70">
    <property type="entry name" value="Aldolase class I"/>
    <property type="match status" value="1"/>
</dbReference>
<protein>
    <submittedName>
        <fullName evidence="5">FMN-binding glutamate synthase family protein</fullName>
    </submittedName>
</protein>
<evidence type="ECO:0000313" key="5">
    <source>
        <dbReference type="EMBL" id="RXK12228.1"/>
    </source>
</evidence>
<sequence>MDVIDQIFLYIEVIILVILIIILAWYVHDKYVQRDHQLLVNYPIIGRLRYLLEEAREPFRQYFGDEKFYESKDKLDWVYKASSDLPNYASFSPSQPLPKPKFMLRHATIVLNEDEVDTDFKVTFGERRKKPFIAKSIISRSAMSDGSISPEGTRAFVRGSFMGDFPINSGEGGLTSNFFVTHQNYDRKYMKVVDGTRFQKKMKDLVLKLFNGAMAADAYRKMVFKDDPESETYVFDTRTQIFHRPNWEAPLENFPEDVPEDMPDIILQISSGLYSVRTKDGKFDPERYQKVMRFCRMTEIKIAQGAKQTGGKLVAEKVSPAIAYYRNVEAHKDLFSPNRFPYANTVEELFDFIGQMQELSDKPVGIKIVISDYENIVPFAKEIKKRVEEGNEAFPDFISIDGGSGGSATAPIEMMERIGLNIRDSIYLVNKVLEDYSVRNKVKLVASGKLLTPDDIIVIMSLGADFVQIARGFMMSAGCIRARYCSGTTGHECPVGLATQNKEKRKKYFVHKQAKKVRDYHKNLLKGVRSLLAVMGLKNIKELDKHKIMFLDRNSKVHDNIDSVFGRILDIGKDKEDKYHES</sequence>
<dbReference type="InterPro" id="IPR002932">
    <property type="entry name" value="Glu_synthdom"/>
</dbReference>
<organism evidence="5 6">
    <name type="scientific">Halarcobacter mediterraneus</name>
    <dbReference type="NCBI Taxonomy" id="2023153"/>
    <lineage>
        <taxon>Bacteria</taxon>
        <taxon>Pseudomonadati</taxon>
        <taxon>Campylobacterota</taxon>
        <taxon>Epsilonproteobacteria</taxon>
        <taxon>Campylobacterales</taxon>
        <taxon>Arcobacteraceae</taxon>
        <taxon>Halarcobacter</taxon>
    </lineage>
</organism>
<feature type="domain" description="Glutamate synthase" evidence="4">
    <location>
        <begin position="127"/>
        <end position="537"/>
    </location>
</feature>
<dbReference type="PANTHER" id="PTHR43819:SF1">
    <property type="entry name" value="ARCHAEAL-TYPE GLUTAMATE SYNTHASE [NADPH]"/>
    <property type="match status" value="1"/>
</dbReference>
<dbReference type="PIRSF" id="PIRSF006429">
    <property type="entry name" value="GOGAT_lg_2"/>
    <property type="match status" value="1"/>
</dbReference>
<evidence type="ECO:0000256" key="2">
    <source>
        <dbReference type="PIRNR" id="PIRNR006429"/>
    </source>
</evidence>
<dbReference type="OrthoDB" id="9758182at2"/>
<dbReference type="GO" id="GO:0015930">
    <property type="term" value="F:glutamate synthase activity"/>
    <property type="evidence" value="ECO:0007669"/>
    <property type="project" value="InterPro"/>
</dbReference>
<accession>A0A4Q1ASY2</accession>
<evidence type="ECO:0000259" key="4">
    <source>
        <dbReference type="Pfam" id="PF01645"/>
    </source>
</evidence>
<dbReference type="PANTHER" id="PTHR43819">
    <property type="entry name" value="ARCHAEAL-TYPE GLUTAMATE SYNTHASE [NADPH]"/>
    <property type="match status" value="1"/>
</dbReference>
<dbReference type="GO" id="GO:0006537">
    <property type="term" value="P:glutamate biosynthetic process"/>
    <property type="evidence" value="ECO:0007669"/>
    <property type="project" value="InterPro"/>
</dbReference>
<feature type="transmembrane region" description="Helical" evidence="3">
    <location>
        <begin position="7"/>
        <end position="27"/>
    </location>
</feature>
<gene>
    <name evidence="5" type="ORF">CP965_10650</name>
</gene>
<keyword evidence="3" id="KW-0812">Transmembrane</keyword>
<evidence type="ECO:0000313" key="6">
    <source>
        <dbReference type="Proteomes" id="UP000289718"/>
    </source>
</evidence>
<dbReference type="EMBL" id="NXIE01000004">
    <property type="protein sequence ID" value="RXK12228.1"/>
    <property type="molecule type" value="Genomic_DNA"/>
</dbReference>